<dbReference type="Proteomes" id="UP000024635">
    <property type="component" value="Unassembled WGS sequence"/>
</dbReference>
<evidence type="ECO:0000313" key="2">
    <source>
        <dbReference type="Proteomes" id="UP000024635"/>
    </source>
</evidence>
<dbReference type="EMBL" id="JARK01001480">
    <property type="protein sequence ID" value="EYB96988.1"/>
    <property type="molecule type" value="Genomic_DNA"/>
</dbReference>
<sequence length="71" mass="7504">MFTGSCSTDKLIPCKTTAFALDQAVGFTYARLTFSSSNALSWITTVDSQIWSVCLLDIVLTLGGLASLGGH</sequence>
<dbReference type="AlphaFoldDB" id="A0A016T1V6"/>
<reference evidence="2" key="1">
    <citation type="journal article" date="2015" name="Nat. Genet.">
        <title>The genome and transcriptome of the zoonotic hookworm Ancylostoma ceylanicum identify infection-specific gene families.</title>
        <authorList>
            <person name="Schwarz E.M."/>
            <person name="Hu Y."/>
            <person name="Antoshechkin I."/>
            <person name="Miller M.M."/>
            <person name="Sternberg P.W."/>
            <person name="Aroian R.V."/>
        </authorList>
    </citation>
    <scope>NUCLEOTIDE SEQUENCE</scope>
    <source>
        <strain evidence="2">HY135</strain>
    </source>
</reference>
<comment type="caution">
    <text evidence="1">The sequence shown here is derived from an EMBL/GenBank/DDBJ whole genome shotgun (WGS) entry which is preliminary data.</text>
</comment>
<accession>A0A016T1V6</accession>
<name>A0A016T1V6_9BILA</name>
<proteinExistence type="predicted"/>
<organism evidence="1 2">
    <name type="scientific">Ancylostoma ceylanicum</name>
    <dbReference type="NCBI Taxonomy" id="53326"/>
    <lineage>
        <taxon>Eukaryota</taxon>
        <taxon>Metazoa</taxon>
        <taxon>Ecdysozoa</taxon>
        <taxon>Nematoda</taxon>
        <taxon>Chromadorea</taxon>
        <taxon>Rhabditida</taxon>
        <taxon>Rhabditina</taxon>
        <taxon>Rhabditomorpha</taxon>
        <taxon>Strongyloidea</taxon>
        <taxon>Ancylostomatidae</taxon>
        <taxon>Ancylostomatinae</taxon>
        <taxon>Ancylostoma</taxon>
    </lineage>
</organism>
<gene>
    <name evidence="1" type="primary">Acey_s0144.g2445</name>
    <name evidence="1" type="ORF">Y032_0144g2445</name>
</gene>
<protein>
    <submittedName>
        <fullName evidence="1">Uncharacterized protein</fullName>
    </submittedName>
</protein>
<evidence type="ECO:0000313" key="1">
    <source>
        <dbReference type="EMBL" id="EYB96988.1"/>
    </source>
</evidence>
<keyword evidence="2" id="KW-1185">Reference proteome</keyword>